<reference evidence="2 3" key="1">
    <citation type="submission" date="2023-08" db="EMBL/GenBank/DDBJ databases">
        <title>Black Yeasts Isolated from many extreme environments.</title>
        <authorList>
            <person name="Coleine C."/>
            <person name="Stajich J.E."/>
            <person name="Selbmann L."/>
        </authorList>
    </citation>
    <scope>NUCLEOTIDE SEQUENCE [LARGE SCALE GENOMIC DNA]</scope>
    <source>
        <strain evidence="2 3">CCFEE 5910</strain>
    </source>
</reference>
<keyword evidence="1" id="KW-1133">Transmembrane helix</keyword>
<name>A0AAN7T7P5_9EURO</name>
<proteinExistence type="predicted"/>
<keyword evidence="1" id="KW-0472">Membrane</keyword>
<evidence type="ECO:0000256" key="1">
    <source>
        <dbReference type="SAM" id="Phobius"/>
    </source>
</evidence>
<dbReference type="GO" id="GO:0006487">
    <property type="term" value="P:protein N-linked glycosylation"/>
    <property type="evidence" value="ECO:0007669"/>
    <property type="project" value="TreeGrafter"/>
</dbReference>
<gene>
    <name evidence="2" type="ORF">LTR05_000613</name>
</gene>
<organism evidence="2 3">
    <name type="scientific">Lithohypha guttulata</name>
    <dbReference type="NCBI Taxonomy" id="1690604"/>
    <lineage>
        <taxon>Eukaryota</taxon>
        <taxon>Fungi</taxon>
        <taxon>Dikarya</taxon>
        <taxon>Ascomycota</taxon>
        <taxon>Pezizomycotina</taxon>
        <taxon>Eurotiomycetes</taxon>
        <taxon>Chaetothyriomycetidae</taxon>
        <taxon>Chaetothyriales</taxon>
        <taxon>Trichomeriaceae</taxon>
        <taxon>Lithohypha</taxon>
    </lineage>
</organism>
<comment type="caution">
    <text evidence="2">The sequence shown here is derived from an EMBL/GenBank/DDBJ whole genome shotgun (WGS) entry which is preliminary data.</text>
</comment>
<accession>A0AAN7T7P5</accession>
<dbReference type="GO" id="GO:0046921">
    <property type="term" value="F:alpha-(1-&gt;6)-fucosyltransferase activity"/>
    <property type="evidence" value="ECO:0007669"/>
    <property type="project" value="TreeGrafter"/>
</dbReference>
<feature type="transmembrane region" description="Helical" evidence="1">
    <location>
        <begin position="58"/>
        <end position="78"/>
    </location>
</feature>
<protein>
    <submittedName>
        <fullName evidence="2">Uncharacterized protein</fullName>
    </submittedName>
</protein>
<evidence type="ECO:0000313" key="2">
    <source>
        <dbReference type="EMBL" id="KAK5090441.1"/>
    </source>
</evidence>
<keyword evidence="1" id="KW-0812">Transmembrane</keyword>
<dbReference type="EMBL" id="JAVRRJ010000001">
    <property type="protein sequence ID" value="KAK5090441.1"/>
    <property type="molecule type" value="Genomic_DNA"/>
</dbReference>
<sequence length="581" mass="65432">MLLASRASPPKQLQVPTQSRNTAALKEFLLHSPLPSPALPSILPRHGKKPPALNTRRTLRYISWLFIVTTTIYLVLFIRSLRVNLPSDALEKVYQHTNGHAYEIVEDSQLPDYASPLAVTDSSGSSRWTIHIPSNRGFPLESQEYSEICSHIDDVARHVAIAQGQEEDANSKRGYYDADPNYVDVAEAQLNDLIPFDPNFVPTKPGQLPVCKSSLIYILDASDAGLGGSLLGLWLSYGLAQREKRSFFIDDSHFAYGRYSSLFEPPSRPNCRPAPPTHRVPCPRMSQHLVVTASTWSSTFGNTFHKKFNDKEVFELMRVGYEGLFKLLPDDQLYVAQRVTELRTILGEETLLAGMHVRRGDKHPEEFQYQWGYVPFAKYLEALTELVSDTSSFSLTTLEQPKHSRKLIFILASDDEAVYHDPELQNSTIRAQERIDLGHNNQLSNPLNEGWERGFYSSAFWGLGLPRQARTQQFNLAESPSPTKDTKYEQRVLGVSAANGEEYDPHRDYRSNPTAAALRLRNHIGRSYLLDLAVLAQSDRLVCTASSRGCRILGVMMGWEKVQKDLGNLASIAFYTNSQDN</sequence>
<evidence type="ECO:0000313" key="3">
    <source>
        <dbReference type="Proteomes" id="UP001309876"/>
    </source>
</evidence>
<dbReference type="Proteomes" id="UP001309876">
    <property type="component" value="Unassembled WGS sequence"/>
</dbReference>
<dbReference type="PANTHER" id="PTHR13132">
    <property type="entry name" value="ALPHA- 1,6 -FUCOSYLTRANSFERASE"/>
    <property type="match status" value="1"/>
</dbReference>
<keyword evidence="3" id="KW-1185">Reference proteome</keyword>
<dbReference type="PANTHER" id="PTHR13132:SF29">
    <property type="entry name" value="ALPHA-(1,6)-FUCOSYLTRANSFERASE"/>
    <property type="match status" value="1"/>
</dbReference>
<dbReference type="AlphaFoldDB" id="A0AAN7T7P5"/>